<evidence type="ECO:0000313" key="4">
    <source>
        <dbReference type="Proteomes" id="UP000322876"/>
    </source>
</evidence>
<dbReference type="EMBL" id="VFJB01000005">
    <property type="protein sequence ID" value="KAA0257985.1"/>
    <property type="molecule type" value="Genomic_DNA"/>
</dbReference>
<accession>A0A5A8F4H2</accession>
<feature type="compositionally biased region" description="Polar residues" evidence="1">
    <location>
        <begin position="112"/>
        <end position="121"/>
    </location>
</feature>
<name>A0A5A8F4H2_9BACT</name>
<organism evidence="3 4">
    <name type="scientific">Deferribacter autotrophicus</name>
    <dbReference type="NCBI Taxonomy" id="500465"/>
    <lineage>
        <taxon>Bacteria</taxon>
        <taxon>Pseudomonadati</taxon>
        <taxon>Deferribacterota</taxon>
        <taxon>Deferribacteres</taxon>
        <taxon>Deferribacterales</taxon>
        <taxon>Deferribacteraceae</taxon>
        <taxon>Deferribacter</taxon>
    </lineage>
</organism>
<feature type="region of interest" description="Disordered" evidence="1">
    <location>
        <begin position="112"/>
        <end position="147"/>
    </location>
</feature>
<comment type="caution">
    <text evidence="3">The sequence shown here is derived from an EMBL/GenBank/DDBJ whole genome shotgun (WGS) entry which is preliminary data.</text>
</comment>
<evidence type="ECO:0000256" key="1">
    <source>
        <dbReference type="SAM" id="MobiDB-lite"/>
    </source>
</evidence>
<keyword evidence="4" id="KW-1185">Reference proteome</keyword>
<keyword evidence="2" id="KW-0812">Transmembrane</keyword>
<protein>
    <submittedName>
        <fullName evidence="3">Uncharacterized protein</fullName>
    </submittedName>
</protein>
<evidence type="ECO:0000313" key="3">
    <source>
        <dbReference type="EMBL" id="KAA0257985.1"/>
    </source>
</evidence>
<proteinExistence type="predicted"/>
<dbReference type="AlphaFoldDB" id="A0A5A8F4H2"/>
<feature type="transmembrane region" description="Helical" evidence="2">
    <location>
        <begin position="41"/>
        <end position="64"/>
    </location>
</feature>
<keyword evidence="2" id="KW-1133">Transmembrane helix</keyword>
<reference evidence="3 4" key="1">
    <citation type="submission" date="2019-06" db="EMBL/GenBank/DDBJ databases">
        <title>Genomic insights into carbon and energy metabolism of Deferribacter autotrophicus revealed new metabolic traits in the phylum Deferribacteres.</title>
        <authorList>
            <person name="Slobodkin A.I."/>
            <person name="Slobodkina G.B."/>
            <person name="Allioux M."/>
            <person name="Alain K."/>
            <person name="Jebbar M."/>
            <person name="Shadrin V."/>
            <person name="Kublanov I.V."/>
            <person name="Toshchakov S.V."/>
            <person name="Bonch-Osmolovskaya E.A."/>
        </authorList>
    </citation>
    <scope>NUCLEOTIDE SEQUENCE [LARGE SCALE GENOMIC DNA]</scope>
    <source>
        <strain evidence="3 4">SL50</strain>
    </source>
</reference>
<dbReference type="Proteomes" id="UP000322876">
    <property type="component" value="Unassembled WGS sequence"/>
</dbReference>
<dbReference type="RefSeq" id="WP_149266306.1">
    <property type="nucleotide sequence ID" value="NZ_VFJB01000005.1"/>
</dbReference>
<keyword evidence="2" id="KW-0472">Membrane</keyword>
<gene>
    <name evidence="3" type="ORF">FHQ18_06220</name>
</gene>
<sequence length="285" mass="33449">MTKINLLKYFDKSFSEIYQIEHGEIEETPSKKSPKRVRIHLLTLSYLLAFILLILAGFFTYKLFHKPNKTITQKPIKTETPTQIKTDKKTVKPSEKKYVKIAEIKILDETNNGITPKQQPDLSKKNEIKHKTNTHKPSKPSTNNEVKKEKPKKITYYYKLTFYKVDSTNFNKLKSFAQKYNLHLKQLKKYKVIKTIWRVYAISPGASQYIAGKPVKYLKYFGNKNKAIQYVKSKKLKAVIKKDKIIYYLYDLSLYPLKDVNMIAKLKKSLKLKNIKTTKILNNTK</sequence>
<evidence type="ECO:0000256" key="2">
    <source>
        <dbReference type="SAM" id="Phobius"/>
    </source>
</evidence>
<dbReference type="OrthoDB" id="9810732at2"/>